<organism evidence="1 2">
    <name type="scientific">Nonlabens marinus S1-08</name>
    <dbReference type="NCBI Taxonomy" id="1454201"/>
    <lineage>
        <taxon>Bacteria</taxon>
        <taxon>Pseudomonadati</taxon>
        <taxon>Bacteroidota</taxon>
        <taxon>Flavobacteriia</taxon>
        <taxon>Flavobacteriales</taxon>
        <taxon>Flavobacteriaceae</taxon>
        <taxon>Nonlabens</taxon>
    </lineage>
</organism>
<dbReference type="HOGENOM" id="CLU_175138_0_0_10"/>
<dbReference type="AlphaFoldDB" id="W8VRW0"/>
<evidence type="ECO:0000313" key="1">
    <source>
        <dbReference type="EMBL" id="BAO56509.1"/>
    </source>
</evidence>
<protein>
    <submittedName>
        <fullName evidence="1">Uncharacterized protein</fullName>
    </submittedName>
</protein>
<sequence length="103" mass="11522">MFQSKSSKLFFSVLFDLVGMASYAVPFVGELIDIIWAPIAGYLMTKIYPGKTGKTAGILTTIEELIPGLDIIPTFTLTWIYTYVIKKETNEIQEPQVIEVEAL</sequence>
<evidence type="ECO:0000313" key="2">
    <source>
        <dbReference type="Proteomes" id="UP000031760"/>
    </source>
</evidence>
<dbReference type="EMBL" id="AP014548">
    <property type="protein sequence ID" value="BAO56509.1"/>
    <property type="molecule type" value="Genomic_DNA"/>
</dbReference>
<dbReference type="Proteomes" id="UP000031760">
    <property type="component" value="Chromosome"/>
</dbReference>
<proteinExistence type="predicted"/>
<gene>
    <name evidence="1" type="ORF">NMS_2500</name>
</gene>
<dbReference type="KEGG" id="nmf:NMS_2500"/>
<keyword evidence="2" id="KW-1185">Reference proteome</keyword>
<dbReference type="STRING" id="1454201.NMS_2500"/>
<name>W8VRW0_9FLAO</name>
<dbReference type="OrthoDB" id="1144067at2"/>
<dbReference type="RefSeq" id="WP_041497003.1">
    <property type="nucleotide sequence ID" value="NZ_AP014548.1"/>
</dbReference>
<reference evidence="1 2" key="1">
    <citation type="journal article" date="2014" name="Proc. Natl. Acad. Sci. U.S.A.">
        <title>Functional characterization of flavobacteria rhodopsins reveals a unique class of light-driven chloride pump in bacteria.</title>
        <authorList>
            <person name="Yoshizawa S."/>
            <person name="Kumagai Y."/>
            <person name="Kim H."/>
            <person name="Ogura Y."/>
            <person name="Hayashi T."/>
            <person name="Iwasaki W."/>
            <person name="DeLong E.F."/>
            <person name="Kogure K."/>
        </authorList>
    </citation>
    <scope>NUCLEOTIDE SEQUENCE [LARGE SCALE GENOMIC DNA]</scope>
    <source>
        <strain evidence="1 2">S1-08</strain>
    </source>
</reference>
<accession>W8VRW0</accession>